<evidence type="ECO:0000256" key="7">
    <source>
        <dbReference type="ARBA" id="ARBA00023065"/>
    </source>
</evidence>
<evidence type="ECO:0000256" key="1">
    <source>
        <dbReference type="ARBA" id="ARBA00004141"/>
    </source>
</evidence>
<evidence type="ECO:0000256" key="6">
    <source>
        <dbReference type="ARBA" id="ARBA00023043"/>
    </source>
</evidence>
<reference evidence="14" key="1">
    <citation type="submission" date="2023-01" db="EMBL/GenBank/DDBJ databases">
        <title>Genome assembly of the deep-sea coral Lophelia pertusa.</title>
        <authorList>
            <person name="Herrera S."/>
            <person name="Cordes E."/>
        </authorList>
    </citation>
    <scope>NUCLEOTIDE SEQUENCE</scope>
    <source>
        <strain evidence="14">USNM1676648</strain>
        <tissue evidence="14">Polyp</tissue>
    </source>
</reference>
<organism evidence="14 15">
    <name type="scientific">Desmophyllum pertusum</name>
    <dbReference type="NCBI Taxonomy" id="174260"/>
    <lineage>
        <taxon>Eukaryota</taxon>
        <taxon>Metazoa</taxon>
        <taxon>Cnidaria</taxon>
        <taxon>Anthozoa</taxon>
        <taxon>Hexacorallia</taxon>
        <taxon>Scleractinia</taxon>
        <taxon>Caryophylliina</taxon>
        <taxon>Caryophylliidae</taxon>
        <taxon>Desmophyllum</taxon>
    </lineage>
</organism>
<feature type="compositionally biased region" description="Acidic residues" evidence="11">
    <location>
        <begin position="312"/>
        <end position="324"/>
    </location>
</feature>
<keyword evidence="3 12" id="KW-0812">Transmembrane</keyword>
<proteinExistence type="predicted"/>
<keyword evidence="6" id="KW-0040">ANK repeat</keyword>
<evidence type="ECO:0000256" key="5">
    <source>
        <dbReference type="ARBA" id="ARBA00022989"/>
    </source>
</evidence>
<keyword evidence="4" id="KW-0677">Repeat</keyword>
<comment type="caution">
    <text evidence="14">The sequence shown here is derived from an EMBL/GenBank/DDBJ whole genome shotgun (WGS) entry which is preliminary data.</text>
</comment>
<feature type="domain" description="Ion transport" evidence="13">
    <location>
        <begin position="30"/>
        <end position="168"/>
    </location>
</feature>
<evidence type="ECO:0000256" key="4">
    <source>
        <dbReference type="ARBA" id="ARBA00022737"/>
    </source>
</evidence>
<evidence type="ECO:0000256" key="10">
    <source>
        <dbReference type="ARBA" id="ARBA00023303"/>
    </source>
</evidence>
<keyword evidence="2" id="KW-0813">Transport</keyword>
<evidence type="ECO:0000256" key="11">
    <source>
        <dbReference type="SAM" id="MobiDB-lite"/>
    </source>
</evidence>
<evidence type="ECO:0000313" key="15">
    <source>
        <dbReference type="Proteomes" id="UP001163046"/>
    </source>
</evidence>
<name>A0A9W9ZQS7_9CNID</name>
<protein>
    <submittedName>
        <fullName evidence="14">Transient receptor putative cation channel sub A member 1</fullName>
    </submittedName>
</protein>
<feature type="transmembrane region" description="Helical" evidence="12">
    <location>
        <begin position="63"/>
        <end position="85"/>
    </location>
</feature>
<keyword evidence="14" id="KW-0675">Receptor</keyword>
<dbReference type="PANTHER" id="PTHR47143">
    <property type="entry name" value="TRANSIENT RECEPTOR POTENTIAL CATION CHANNEL PROTEIN PAINLESS"/>
    <property type="match status" value="1"/>
</dbReference>
<keyword evidence="8 12" id="KW-0472">Membrane</keyword>
<sequence length="324" mass="37285">MVPYVTSPDVLDEWFSSMKDPRFLWILGIVAIFVCYTNMLLFLRRYRLFGTYISMYIEVTKTVIQVMLVFVFIVFGFALVFHLLFAEQIGFHTVHHSILRVLAMMIGELDLGATFIDSIGQRSDKNQNPKNPFPEVAFLFIFLCLILLTVALMNLLVGLAVGDTETMKKFATIKRLALQIEYHIQIDESCPFISRAAYQMVYVEKPNKLSRFHRVMEWLQARFAEASPEPFTEDTKTTELANLQEETMKNKKRIKSMMAMLEAQNRLLTRLALTIDPGFELPEDEETRRTDDTDATDATDARNQASLKESEEHADDTSVEFTGE</sequence>
<feature type="transmembrane region" description="Helical" evidence="12">
    <location>
        <begin position="136"/>
        <end position="161"/>
    </location>
</feature>
<dbReference type="Gene3D" id="1.10.287.70">
    <property type="match status" value="1"/>
</dbReference>
<evidence type="ECO:0000313" key="14">
    <source>
        <dbReference type="EMBL" id="KAJ7385760.1"/>
    </source>
</evidence>
<dbReference type="Proteomes" id="UP001163046">
    <property type="component" value="Unassembled WGS sequence"/>
</dbReference>
<feature type="transmembrane region" description="Helical" evidence="12">
    <location>
        <begin position="23"/>
        <end position="43"/>
    </location>
</feature>
<evidence type="ECO:0000256" key="8">
    <source>
        <dbReference type="ARBA" id="ARBA00023136"/>
    </source>
</evidence>
<dbReference type="PANTHER" id="PTHR47143:SF1">
    <property type="entry name" value="ION_TRANS DOMAIN-CONTAINING PROTEIN"/>
    <property type="match status" value="1"/>
</dbReference>
<dbReference type="GO" id="GO:0005216">
    <property type="term" value="F:monoatomic ion channel activity"/>
    <property type="evidence" value="ECO:0007669"/>
    <property type="project" value="InterPro"/>
</dbReference>
<evidence type="ECO:0000256" key="3">
    <source>
        <dbReference type="ARBA" id="ARBA00022692"/>
    </source>
</evidence>
<evidence type="ECO:0000256" key="9">
    <source>
        <dbReference type="ARBA" id="ARBA00023180"/>
    </source>
</evidence>
<dbReference type="EMBL" id="MU825879">
    <property type="protein sequence ID" value="KAJ7385760.1"/>
    <property type="molecule type" value="Genomic_DNA"/>
</dbReference>
<comment type="subcellular location">
    <subcellularLocation>
        <location evidence="1">Membrane</location>
        <topology evidence="1">Multi-pass membrane protein</topology>
    </subcellularLocation>
</comment>
<keyword evidence="7" id="KW-0406">Ion transport</keyword>
<dbReference type="InterPro" id="IPR005821">
    <property type="entry name" value="Ion_trans_dom"/>
</dbReference>
<evidence type="ECO:0000259" key="13">
    <source>
        <dbReference type="Pfam" id="PF00520"/>
    </source>
</evidence>
<dbReference type="AlphaFoldDB" id="A0A9W9ZQS7"/>
<dbReference type="OrthoDB" id="1661883at2759"/>
<dbReference type="InterPro" id="IPR052076">
    <property type="entry name" value="TRP_cation_channel"/>
</dbReference>
<gene>
    <name evidence="14" type="primary">TRPA1_8</name>
    <name evidence="14" type="ORF">OS493_013793</name>
</gene>
<keyword evidence="15" id="KW-1185">Reference proteome</keyword>
<evidence type="ECO:0000256" key="2">
    <source>
        <dbReference type="ARBA" id="ARBA00022448"/>
    </source>
</evidence>
<dbReference type="GO" id="GO:1902495">
    <property type="term" value="C:transmembrane transporter complex"/>
    <property type="evidence" value="ECO:0007669"/>
    <property type="project" value="TreeGrafter"/>
</dbReference>
<evidence type="ECO:0000256" key="12">
    <source>
        <dbReference type="SAM" id="Phobius"/>
    </source>
</evidence>
<keyword evidence="9" id="KW-0325">Glycoprotein</keyword>
<keyword evidence="5 12" id="KW-1133">Transmembrane helix</keyword>
<keyword evidence="10" id="KW-0407">Ion channel</keyword>
<accession>A0A9W9ZQS7</accession>
<dbReference type="Pfam" id="PF00520">
    <property type="entry name" value="Ion_trans"/>
    <property type="match status" value="1"/>
</dbReference>
<feature type="region of interest" description="Disordered" evidence="11">
    <location>
        <begin position="278"/>
        <end position="324"/>
    </location>
</feature>